<reference evidence="1 2" key="1">
    <citation type="submission" date="2020-07" db="EMBL/GenBank/DDBJ databases">
        <title>Genomic Encyclopedia of Type Strains, Phase IV (KMG-IV): sequencing the most valuable type-strain genomes for metagenomic binning, comparative biology and taxonomic classification.</title>
        <authorList>
            <person name="Goeker M."/>
        </authorList>
    </citation>
    <scope>NUCLEOTIDE SEQUENCE [LARGE SCALE GENOMIC DNA]</scope>
    <source>
        <strain evidence="1 2">DSM 17721</strain>
    </source>
</reference>
<protein>
    <submittedName>
        <fullName evidence="1">Uncharacterized protein</fullName>
    </submittedName>
</protein>
<organism evidence="1 2">
    <name type="scientific">Desulfosalsimonas propionicica</name>
    <dbReference type="NCBI Taxonomy" id="332175"/>
    <lineage>
        <taxon>Bacteria</taxon>
        <taxon>Pseudomonadati</taxon>
        <taxon>Thermodesulfobacteriota</taxon>
        <taxon>Desulfobacteria</taxon>
        <taxon>Desulfobacterales</taxon>
        <taxon>Desulfosalsimonadaceae</taxon>
        <taxon>Desulfosalsimonas</taxon>
    </lineage>
</organism>
<evidence type="ECO:0000313" key="2">
    <source>
        <dbReference type="Proteomes" id="UP000525298"/>
    </source>
</evidence>
<proteinExistence type="predicted"/>
<comment type="caution">
    <text evidence="1">The sequence shown here is derived from an EMBL/GenBank/DDBJ whole genome shotgun (WGS) entry which is preliminary data.</text>
</comment>
<evidence type="ECO:0000313" key="1">
    <source>
        <dbReference type="EMBL" id="MBA2881808.1"/>
    </source>
</evidence>
<keyword evidence="2" id="KW-1185">Reference proteome</keyword>
<dbReference type="RefSeq" id="WP_181551461.1">
    <property type="nucleotide sequence ID" value="NZ_JACDUS010000005.1"/>
</dbReference>
<sequence>MNREPKAPPLRSWQVFSAGIYHIKKDVLARMFGVSLRQVERWAADPDTTESHQKNPIDRLEAMCRAFMTRGQSEIARIIAARLAYVVNCELRDVDDVEPSAETIQHECLEDYPPVTRFHAAINEYRDAEQVRHFLAEAKRELNETYQMYLRGEHGKGGVPAEQEGQRD</sequence>
<accession>A0A7W0HL23</accession>
<dbReference type="EMBL" id="JACDUS010000005">
    <property type="protein sequence ID" value="MBA2881808.1"/>
    <property type="molecule type" value="Genomic_DNA"/>
</dbReference>
<gene>
    <name evidence="1" type="ORF">HNR65_002139</name>
</gene>
<dbReference type="AlphaFoldDB" id="A0A7W0HL23"/>
<dbReference type="Proteomes" id="UP000525298">
    <property type="component" value="Unassembled WGS sequence"/>
</dbReference>
<name>A0A7W0HL23_9BACT</name>